<dbReference type="Pfam" id="PF05287">
    <property type="entry name" value="PMG"/>
    <property type="match status" value="1"/>
</dbReference>
<reference evidence="4" key="3">
    <citation type="submission" date="2025-09" db="UniProtKB">
        <authorList>
            <consortium name="Ensembl"/>
        </authorList>
    </citation>
    <scope>IDENTIFICATION</scope>
    <source>
        <strain evidence="4">2N</strain>
    </source>
</reference>
<comment type="subunit">
    <text evidence="3">Interacts with hair keratins.</text>
</comment>
<dbReference type="GeneTree" id="ENSGT00900000142979"/>
<dbReference type="GO" id="GO:0045095">
    <property type="term" value="C:keratin filament"/>
    <property type="evidence" value="ECO:0007669"/>
    <property type="project" value="UniProtKB-UniRule"/>
</dbReference>
<name>A0A286X7X0_CAVPO</name>
<dbReference type="AlphaFoldDB" id="A0A286X7X0"/>
<protein>
    <recommendedName>
        <fullName evidence="3">Keratin-associated protein</fullName>
    </recommendedName>
</protein>
<evidence type="ECO:0000256" key="1">
    <source>
        <dbReference type="ARBA" id="ARBA00003327"/>
    </source>
</evidence>
<keyword evidence="2 3" id="KW-0416">Keratin</keyword>
<dbReference type="EMBL" id="AAKN02041988">
    <property type="status" value="NOT_ANNOTATED_CDS"/>
    <property type="molecule type" value="Genomic_DNA"/>
</dbReference>
<comment type="function">
    <text evidence="1 3">In the hair cortex, hair keratin intermediate filaments are embedded in an interfilamentous matrix, consisting of hair keratin-associated proteins (KRTAP), which are essential for the formation of a rigid and resistant hair shaft through their extensive disulfide bond cross-linking with abundant cysteine residues of hair keratins. The matrix proteins include the high-sulfur and high-glycine-tyrosine keratins.</text>
</comment>
<comment type="similarity">
    <text evidence="3">Belongs to the PMG family.</text>
</comment>
<gene>
    <name evidence="4" type="primary">LOC100732823</name>
</gene>
<sequence>TCQTSFSGPLSFGSRGVQSFGYGYPSLGFGSTGFQFLNSGSNFYCPAYFSSRSFQSTSFQP</sequence>
<reference evidence="5" key="1">
    <citation type="journal article" date="2011" name="Nature">
        <title>A high-resolution map of human evolutionary constraint using 29 mammals.</title>
        <authorList>
            <person name="Lindblad-Toh K."/>
            <person name="Garber M."/>
            <person name="Zuk O."/>
            <person name="Lin M.F."/>
            <person name="Parker B.J."/>
            <person name="Washietl S."/>
            <person name="Kheradpour P."/>
            <person name="Ernst J."/>
            <person name="Jordan G."/>
            <person name="Mauceli E."/>
            <person name="Ward L.D."/>
            <person name="Lowe C.B."/>
            <person name="Holloway A.K."/>
            <person name="Clamp M."/>
            <person name="Gnerre S."/>
            <person name="Alfoldi J."/>
            <person name="Beal K."/>
            <person name="Chang J."/>
            <person name="Clawson H."/>
            <person name="Cuff J."/>
            <person name="Di Palma F."/>
            <person name="Fitzgerald S."/>
            <person name="Flicek P."/>
            <person name="Guttman M."/>
            <person name="Hubisz M.J."/>
            <person name="Jaffe D.B."/>
            <person name="Jungreis I."/>
            <person name="Kent W.J."/>
            <person name="Kostka D."/>
            <person name="Lara M."/>
            <person name="Martins A.L."/>
            <person name="Massingham T."/>
            <person name="Moltke I."/>
            <person name="Raney B.J."/>
            <person name="Rasmussen M.D."/>
            <person name="Robinson J."/>
            <person name="Stark A."/>
            <person name="Vilella A.J."/>
            <person name="Wen J."/>
            <person name="Xie X."/>
            <person name="Zody M.C."/>
            <person name="Baldwin J."/>
            <person name="Bloom T."/>
            <person name="Chin C.W."/>
            <person name="Heiman D."/>
            <person name="Nicol R."/>
            <person name="Nusbaum C."/>
            <person name="Young S."/>
            <person name="Wilkinson J."/>
            <person name="Worley K.C."/>
            <person name="Kovar C.L."/>
            <person name="Muzny D.M."/>
            <person name="Gibbs R.A."/>
            <person name="Cree A."/>
            <person name="Dihn H.H."/>
            <person name="Fowler G."/>
            <person name="Jhangiani S."/>
            <person name="Joshi V."/>
            <person name="Lee S."/>
            <person name="Lewis L.R."/>
            <person name="Nazareth L.V."/>
            <person name="Okwuonu G."/>
            <person name="Santibanez J."/>
            <person name="Warren W.C."/>
            <person name="Mardis E.R."/>
            <person name="Weinstock G.M."/>
            <person name="Wilson R.K."/>
            <person name="Delehaunty K."/>
            <person name="Dooling D."/>
            <person name="Fronik C."/>
            <person name="Fulton L."/>
            <person name="Fulton B."/>
            <person name="Graves T."/>
            <person name="Minx P."/>
            <person name="Sodergren E."/>
            <person name="Birney E."/>
            <person name="Margulies E.H."/>
            <person name="Herrero J."/>
            <person name="Green E.D."/>
            <person name="Haussler D."/>
            <person name="Siepel A."/>
            <person name="Goldman N."/>
            <person name="Pollard K.S."/>
            <person name="Pedersen J.S."/>
            <person name="Lander E.S."/>
            <person name="Kellis M."/>
        </authorList>
    </citation>
    <scope>NUCLEOTIDE SEQUENCE [LARGE SCALE GENOMIC DNA]</scope>
    <source>
        <strain evidence="5">2N</strain>
    </source>
</reference>
<dbReference type="Ensembl" id="ENSCPOT00000032721.1">
    <property type="protein sequence ID" value="ENSCPOP00000021527.1"/>
    <property type="gene ID" value="ENSCPOG00000030837.1"/>
</dbReference>
<organism evidence="4 5">
    <name type="scientific">Cavia porcellus</name>
    <name type="common">Guinea pig</name>
    <dbReference type="NCBI Taxonomy" id="10141"/>
    <lineage>
        <taxon>Eukaryota</taxon>
        <taxon>Metazoa</taxon>
        <taxon>Chordata</taxon>
        <taxon>Craniata</taxon>
        <taxon>Vertebrata</taxon>
        <taxon>Euteleostomi</taxon>
        <taxon>Mammalia</taxon>
        <taxon>Eutheria</taxon>
        <taxon>Euarchontoglires</taxon>
        <taxon>Glires</taxon>
        <taxon>Rodentia</taxon>
        <taxon>Hystricomorpha</taxon>
        <taxon>Caviidae</taxon>
        <taxon>Cavia</taxon>
    </lineage>
</organism>
<proteinExistence type="inferred from homology"/>
<evidence type="ECO:0000256" key="3">
    <source>
        <dbReference type="RuleBase" id="RU369044"/>
    </source>
</evidence>
<dbReference type="Proteomes" id="UP000005447">
    <property type="component" value="Unassembled WGS sequence"/>
</dbReference>
<dbReference type="STRING" id="10141.ENSCPOP00000021527"/>
<evidence type="ECO:0000256" key="2">
    <source>
        <dbReference type="ARBA" id="ARBA00022744"/>
    </source>
</evidence>
<dbReference type="OMA" id="NWYRPAY"/>
<reference evidence="4" key="2">
    <citation type="submission" date="2025-08" db="UniProtKB">
        <authorList>
            <consortium name="Ensembl"/>
        </authorList>
    </citation>
    <scope>IDENTIFICATION</scope>
    <source>
        <strain evidence="4">2N</strain>
    </source>
</reference>
<dbReference type="VEuPathDB" id="HostDB:ENSCPOG00000030837"/>
<accession>A0A286X7X0</accession>
<evidence type="ECO:0000313" key="4">
    <source>
        <dbReference type="Ensembl" id="ENSCPOP00000021527.1"/>
    </source>
</evidence>
<dbReference type="Bgee" id="ENSCPOG00000030837">
    <property type="expression patterns" value="Expressed in zone of skin"/>
</dbReference>
<dbReference type="GO" id="GO:0005829">
    <property type="term" value="C:cytosol"/>
    <property type="evidence" value="ECO:0007669"/>
    <property type="project" value="UniProtKB-ARBA"/>
</dbReference>
<evidence type="ECO:0000313" key="5">
    <source>
        <dbReference type="Proteomes" id="UP000005447"/>
    </source>
</evidence>
<dbReference type="InParanoid" id="A0A286X7X0"/>
<keyword evidence="5" id="KW-1185">Reference proteome</keyword>
<dbReference type="InterPro" id="IPR007951">
    <property type="entry name" value="KRTAP_PMG"/>
</dbReference>